<evidence type="ECO:0000256" key="7">
    <source>
        <dbReference type="PROSITE-ProRule" id="PRU00042"/>
    </source>
</evidence>
<dbReference type="GO" id="GO:0000978">
    <property type="term" value="F:RNA polymerase II cis-regulatory region sequence-specific DNA binding"/>
    <property type="evidence" value="ECO:0007669"/>
    <property type="project" value="InterPro"/>
</dbReference>
<dbReference type="Proteomes" id="UP000030706">
    <property type="component" value="Unassembled WGS sequence"/>
</dbReference>
<protein>
    <submittedName>
        <fullName evidence="10">Amidase signature enzyme</fullName>
    </submittedName>
</protein>
<evidence type="ECO:0000256" key="2">
    <source>
        <dbReference type="ARBA" id="ARBA00022723"/>
    </source>
</evidence>
<evidence type="ECO:0000259" key="9">
    <source>
        <dbReference type="PROSITE" id="PS50157"/>
    </source>
</evidence>
<dbReference type="SUPFAM" id="SSF57667">
    <property type="entry name" value="beta-beta-alpha zinc fingers"/>
    <property type="match status" value="1"/>
</dbReference>
<name>A0A074XX89_AURPU</name>
<dbReference type="FunFam" id="3.30.160.60:FF:002343">
    <property type="entry name" value="Zinc finger protein 33A"/>
    <property type="match status" value="1"/>
</dbReference>
<keyword evidence="11" id="KW-1185">Reference proteome</keyword>
<dbReference type="InterPro" id="IPR013087">
    <property type="entry name" value="Znf_C2H2_type"/>
</dbReference>
<dbReference type="Gene3D" id="3.90.1300.10">
    <property type="entry name" value="Amidase signature (AS) domain"/>
    <property type="match status" value="1"/>
</dbReference>
<dbReference type="GO" id="GO:0005634">
    <property type="term" value="C:nucleus"/>
    <property type="evidence" value="ECO:0007669"/>
    <property type="project" value="UniProtKB-SubCell"/>
</dbReference>
<dbReference type="GO" id="GO:0006351">
    <property type="term" value="P:DNA-templated transcription"/>
    <property type="evidence" value="ECO:0007669"/>
    <property type="project" value="InterPro"/>
</dbReference>
<dbReference type="PANTHER" id="PTHR40626">
    <property type="entry name" value="MIP31509P"/>
    <property type="match status" value="1"/>
</dbReference>
<dbReference type="PROSITE" id="PS50157">
    <property type="entry name" value="ZINC_FINGER_C2H2_2"/>
    <property type="match status" value="2"/>
</dbReference>
<dbReference type="GO" id="GO:0008270">
    <property type="term" value="F:zinc ion binding"/>
    <property type="evidence" value="ECO:0007669"/>
    <property type="project" value="UniProtKB-KW"/>
</dbReference>
<dbReference type="InterPro" id="IPR036928">
    <property type="entry name" value="AS_sf"/>
</dbReference>
<dbReference type="OrthoDB" id="654211at2759"/>
<sequence>MSVFFKNIQPGNPVKAGDVESLLEPLGLGVRPEEAAEYQLLLAAAHDCAERINKLPDYQPVPDEGRFPRRDIRVPGENEQSFGHAWAHRFIIEGDQSSTSAITGKTVCVKDCIAVAKVPQFFGSDAFPAWTPSTDATVVTRVLEAGVNVVGTATCENFCNSTSSFTSAQGIVHNPHQTGYSAGGSTSGGAALVAGGVVDMAIGTDQGGSIRVPASLCGCVGFKPTHGLVPYTGITSGDQIDDHAGPLANSVNDVAACLDAIAGYDGIDDRSLGAAQHGSFGFQKSLKGGRLEGIRIGVLREGYDNDLVQADVKKVFFEAVARLKALGATVEEVSIPLHNEGPSIWTIQQRISGSAGILGQANGRRGLYLTEFEHARLPWTANNFEKLFPSTKNTVINGLYLQKQFPGLYAKTMNVGRQIRDAYEAELEKYDVIIMPTTPYVAPKNGSRESVLKSFEPSIGLTSNTAIFNVTGHPALSLPVGWSAAAGDESVLLPVGLQIVGGLWQEKKILHVAEALEDSFDWRSQKHEMPSASGPQASTNKRRKLDGPARGGNARLCPHCGRTFKRTEHLARHVRTHTKEKPFPCECGAAFGRRDLLTRHRRVNHHEDSNGAPNATSTQPESAGALQSEPGDDVDSTDITAAEVNPDEGPWFEQQPQTNTSYHQPTIALNDGHHQGLLPTGQHDPVLLSPRMPDNGDLMQMGEGLPSLTPSGVDVDMHFRDFASFLDGVGLCVEWSPIFNNVERPEDFGNLGLTEGTDQPVPAEADVRARAGSPFSTWLPSAPTKDRNSSNVCDLANPRVADPEIRRFDVTEEQRVKLDQIIRSSSHILDPAFHLPSRHALTRYIKSFFGGFHLHMPFIHVPTWHLYDHPVEVIFGIAAIGAQYCFEKRAAEQLFFAGKAFVMDRLARPPETLASPSLLVMDSVTPSVDQHQPTTQNTEGESIETIRALLTLMGYATWDPQPSTVRQSFALQELLTQILRNEGLEDVKESLLPSELGRNSGHLLEQDWRSWVEKESTRRTKLVAFSFIHTHSIAYDVYPPLRSNEIGLRLPCSTLEWNAPNALSWHAARKATPKPQLFFKEALSFLLDHKHEPARLDPIPTPLGNYVLLHGLIQRIHIVRDLSLPIMSDMAALPPEEVEKLERGLRCWTSGWQQAPESSLDPNNENGPIPFTSSSLLALAYARIYLNLGPYRQLQTREPQRIARALTRCPEIERSEGVIAALLYATHMLGIPVKLGVDRVAKSQAFFWSVRHSLASLDCAILLSKWLTIVASTSATSPLTDSEERILYWVKCIVEEAYAVVDFDDTPAEDIDFQNSADLALAVLRIWAHFFKSNSQWPFINIIGHGLEAYRNTLVHAKV</sequence>
<dbReference type="STRING" id="1043002.A0A074XX89"/>
<evidence type="ECO:0000256" key="5">
    <source>
        <dbReference type="ARBA" id="ARBA00022833"/>
    </source>
</evidence>
<feature type="region of interest" description="Disordered" evidence="8">
    <location>
        <begin position="525"/>
        <end position="558"/>
    </location>
</feature>
<accession>A0A074XX89</accession>
<dbReference type="InterPro" id="IPR036236">
    <property type="entry name" value="Znf_C2H2_sf"/>
</dbReference>
<evidence type="ECO:0000256" key="4">
    <source>
        <dbReference type="ARBA" id="ARBA00022771"/>
    </source>
</evidence>
<dbReference type="PROSITE" id="PS00028">
    <property type="entry name" value="ZINC_FINGER_C2H2_1"/>
    <property type="match status" value="1"/>
</dbReference>
<dbReference type="InterPro" id="IPR051059">
    <property type="entry name" value="VerF-like"/>
</dbReference>
<reference evidence="10 11" key="1">
    <citation type="journal article" date="2014" name="BMC Genomics">
        <title>Genome sequencing of four Aureobasidium pullulans varieties: biotechnological potential, stress tolerance, and description of new species.</title>
        <authorList>
            <person name="Gostin Ar C."/>
            <person name="Ohm R.A."/>
            <person name="Kogej T."/>
            <person name="Sonjak S."/>
            <person name="Turk M."/>
            <person name="Zajc J."/>
            <person name="Zalar P."/>
            <person name="Grube M."/>
            <person name="Sun H."/>
            <person name="Han J."/>
            <person name="Sharma A."/>
            <person name="Chiniquy J."/>
            <person name="Ngan C.Y."/>
            <person name="Lipzen A."/>
            <person name="Barry K."/>
            <person name="Grigoriev I.V."/>
            <person name="Gunde-Cimerman N."/>
        </authorList>
    </citation>
    <scope>NUCLEOTIDE SEQUENCE [LARGE SCALE GENOMIC DNA]</scope>
    <source>
        <strain evidence="10 11">EXF-150</strain>
    </source>
</reference>
<evidence type="ECO:0000256" key="1">
    <source>
        <dbReference type="ARBA" id="ARBA00004123"/>
    </source>
</evidence>
<feature type="compositionally biased region" description="Polar residues" evidence="8">
    <location>
        <begin position="611"/>
        <end position="621"/>
    </location>
</feature>
<dbReference type="InterPro" id="IPR023631">
    <property type="entry name" value="Amidase_dom"/>
</dbReference>
<feature type="domain" description="C2H2-type" evidence="9">
    <location>
        <begin position="555"/>
        <end position="582"/>
    </location>
</feature>
<dbReference type="GO" id="GO:0000981">
    <property type="term" value="F:DNA-binding transcription factor activity, RNA polymerase II-specific"/>
    <property type="evidence" value="ECO:0007669"/>
    <property type="project" value="InterPro"/>
</dbReference>
<dbReference type="Gene3D" id="3.30.160.60">
    <property type="entry name" value="Classic Zinc Finger"/>
    <property type="match status" value="2"/>
</dbReference>
<evidence type="ECO:0000313" key="11">
    <source>
        <dbReference type="Proteomes" id="UP000030706"/>
    </source>
</evidence>
<comment type="subcellular location">
    <subcellularLocation>
        <location evidence="1">Nucleus</location>
    </subcellularLocation>
</comment>
<keyword evidence="3" id="KW-0677">Repeat</keyword>
<dbReference type="Pfam" id="PF01425">
    <property type="entry name" value="Amidase"/>
    <property type="match status" value="1"/>
</dbReference>
<evidence type="ECO:0000256" key="6">
    <source>
        <dbReference type="ARBA" id="ARBA00023242"/>
    </source>
</evidence>
<dbReference type="GeneID" id="40750545"/>
<evidence type="ECO:0000313" key="10">
    <source>
        <dbReference type="EMBL" id="KEQ88249.1"/>
    </source>
</evidence>
<proteinExistence type="predicted"/>
<keyword evidence="2" id="KW-0479">Metal-binding</keyword>
<dbReference type="PANTHER" id="PTHR40626:SF10">
    <property type="entry name" value="C2H2-TYPE DOMAIN-CONTAINING PROTEIN"/>
    <property type="match status" value="1"/>
</dbReference>
<evidence type="ECO:0000256" key="3">
    <source>
        <dbReference type="ARBA" id="ARBA00022737"/>
    </source>
</evidence>
<keyword evidence="6" id="KW-0539">Nucleus</keyword>
<dbReference type="RefSeq" id="XP_029764436.1">
    <property type="nucleotide sequence ID" value="XM_029908239.1"/>
</dbReference>
<feature type="region of interest" description="Disordered" evidence="8">
    <location>
        <begin position="605"/>
        <end position="638"/>
    </location>
</feature>
<keyword evidence="4 7" id="KW-0863">Zinc-finger</keyword>
<dbReference type="SMART" id="SM00355">
    <property type="entry name" value="ZnF_C2H2"/>
    <property type="match status" value="2"/>
</dbReference>
<dbReference type="Pfam" id="PF00096">
    <property type="entry name" value="zf-C2H2"/>
    <property type="match status" value="1"/>
</dbReference>
<dbReference type="SUPFAM" id="SSF75304">
    <property type="entry name" value="Amidase signature (AS) enzymes"/>
    <property type="match status" value="1"/>
</dbReference>
<organism evidence="10 11">
    <name type="scientific">Aureobasidium pullulans EXF-150</name>
    <dbReference type="NCBI Taxonomy" id="1043002"/>
    <lineage>
        <taxon>Eukaryota</taxon>
        <taxon>Fungi</taxon>
        <taxon>Dikarya</taxon>
        <taxon>Ascomycota</taxon>
        <taxon>Pezizomycotina</taxon>
        <taxon>Dothideomycetes</taxon>
        <taxon>Dothideomycetidae</taxon>
        <taxon>Dothideales</taxon>
        <taxon>Saccotheciaceae</taxon>
        <taxon>Aureobasidium</taxon>
    </lineage>
</organism>
<keyword evidence="5" id="KW-0862">Zinc</keyword>
<dbReference type="CDD" id="cd12148">
    <property type="entry name" value="fungal_TF_MHR"/>
    <property type="match status" value="1"/>
</dbReference>
<feature type="domain" description="C2H2-type" evidence="9">
    <location>
        <begin position="583"/>
        <end position="610"/>
    </location>
</feature>
<dbReference type="EMBL" id="KL584975">
    <property type="protein sequence ID" value="KEQ88249.1"/>
    <property type="molecule type" value="Genomic_DNA"/>
</dbReference>
<dbReference type="HOGENOM" id="CLU_005633_0_0_1"/>
<dbReference type="GO" id="GO:0000785">
    <property type="term" value="C:chromatin"/>
    <property type="evidence" value="ECO:0007669"/>
    <property type="project" value="TreeGrafter"/>
</dbReference>
<dbReference type="InterPro" id="IPR007219">
    <property type="entry name" value="XnlR_reg_dom"/>
</dbReference>
<gene>
    <name evidence="10" type="ORF">M438DRAFT_371209</name>
</gene>
<evidence type="ECO:0000256" key="8">
    <source>
        <dbReference type="SAM" id="MobiDB-lite"/>
    </source>
</evidence>
<dbReference type="Pfam" id="PF04082">
    <property type="entry name" value="Fungal_trans"/>
    <property type="match status" value="1"/>
</dbReference>